<evidence type="ECO:0000256" key="1">
    <source>
        <dbReference type="ARBA" id="ARBA00010587"/>
    </source>
</evidence>
<sequence length="74" mass="8656">MIGWDDKYSVNVSMIDDEHKKFIDIINKAIVAKQHDNNPKEVAGIIDEMLVYAHKHFKGSVKSFMKKREPRRLT</sequence>
<evidence type="ECO:0000256" key="2">
    <source>
        <dbReference type="ARBA" id="ARBA00022723"/>
    </source>
</evidence>
<organism evidence="4 5">
    <name type="scientific">Candidatus Scalindua rubra</name>
    <dbReference type="NCBI Taxonomy" id="1872076"/>
    <lineage>
        <taxon>Bacteria</taxon>
        <taxon>Pseudomonadati</taxon>
        <taxon>Planctomycetota</taxon>
        <taxon>Candidatus Brocadiia</taxon>
        <taxon>Candidatus Brocadiales</taxon>
        <taxon>Candidatus Scalinduaceae</taxon>
        <taxon>Candidatus Scalindua</taxon>
    </lineage>
</organism>
<evidence type="ECO:0000313" key="5">
    <source>
        <dbReference type="Proteomes" id="UP000094056"/>
    </source>
</evidence>
<evidence type="ECO:0000256" key="3">
    <source>
        <dbReference type="ARBA" id="ARBA00023004"/>
    </source>
</evidence>
<protein>
    <submittedName>
        <fullName evidence="4">Bacteriohemerythrin</fullName>
    </submittedName>
</protein>
<dbReference type="AlphaFoldDB" id="A0A1E3XA46"/>
<evidence type="ECO:0000313" key="4">
    <source>
        <dbReference type="EMBL" id="ODS32506.1"/>
    </source>
</evidence>
<keyword evidence="3" id="KW-0408">Iron</keyword>
<dbReference type="EMBL" id="MAYW01000059">
    <property type="protein sequence ID" value="ODS32506.1"/>
    <property type="molecule type" value="Genomic_DNA"/>
</dbReference>
<name>A0A1E3XA46_9BACT</name>
<proteinExistence type="inferred from homology"/>
<dbReference type="GO" id="GO:0046872">
    <property type="term" value="F:metal ion binding"/>
    <property type="evidence" value="ECO:0007669"/>
    <property type="project" value="UniProtKB-KW"/>
</dbReference>
<comment type="similarity">
    <text evidence="1">Belongs to the hemerythrin family.</text>
</comment>
<keyword evidence="2" id="KW-0479">Metal-binding</keyword>
<dbReference type="Proteomes" id="UP000094056">
    <property type="component" value="Unassembled WGS sequence"/>
</dbReference>
<accession>A0A1E3XA46</accession>
<dbReference type="SUPFAM" id="SSF47188">
    <property type="entry name" value="Hemerythrin-like"/>
    <property type="match status" value="1"/>
</dbReference>
<comment type="caution">
    <text evidence="4">The sequence shown here is derived from an EMBL/GenBank/DDBJ whole genome shotgun (WGS) entry which is preliminary data.</text>
</comment>
<gene>
    <name evidence="4" type="ORF">SCARUB_02358</name>
</gene>
<dbReference type="InterPro" id="IPR035938">
    <property type="entry name" value="Hemerythrin-like_sf"/>
</dbReference>
<reference evidence="4 5" key="1">
    <citation type="submission" date="2016-07" db="EMBL/GenBank/DDBJ databases">
        <title>Draft genome of Scalindua rubra, obtained from a brine-seawater interface in the Red Sea, sheds light on salt adaptation in anammox bacteria.</title>
        <authorList>
            <person name="Speth D.R."/>
            <person name="Lagkouvardos I."/>
            <person name="Wang Y."/>
            <person name="Qian P.-Y."/>
            <person name="Dutilh B.E."/>
            <person name="Jetten M.S."/>
        </authorList>
    </citation>
    <scope>NUCLEOTIDE SEQUENCE [LARGE SCALE GENOMIC DNA]</scope>
    <source>
        <strain evidence="4">BSI-1</strain>
    </source>
</reference>
<dbReference type="Gene3D" id="1.20.120.50">
    <property type="entry name" value="Hemerythrin-like"/>
    <property type="match status" value="1"/>
</dbReference>